<dbReference type="PROSITE" id="PS50011">
    <property type="entry name" value="PROTEIN_KINASE_DOM"/>
    <property type="match status" value="1"/>
</dbReference>
<keyword evidence="8" id="KW-1185">Reference proteome</keyword>
<evidence type="ECO:0000313" key="8">
    <source>
        <dbReference type="Proteomes" id="UP000243579"/>
    </source>
</evidence>
<dbReference type="InterPro" id="IPR000719">
    <property type="entry name" value="Prot_kinase_dom"/>
</dbReference>
<dbReference type="STRING" id="1202772.A0A1V9Z433"/>
<keyword evidence="1" id="KW-0723">Serine/threonine-protein kinase</keyword>
<comment type="caution">
    <text evidence="7">The sequence shown here is derived from an EMBL/GenBank/DDBJ whole genome shotgun (WGS) entry which is preliminary data.</text>
</comment>
<keyword evidence="4 7" id="KW-0418">Kinase</keyword>
<evidence type="ECO:0000256" key="5">
    <source>
        <dbReference type="ARBA" id="ARBA00022840"/>
    </source>
</evidence>
<dbReference type="Proteomes" id="UP000243579">
    <property type="component" value="Unassembled WGS sequence"/>
</dbReference>
<dbReference type="EMBL" id="JNBR01000443">
    <property type="protein sequence ID" value="OQR92758.1"/>
    <property type="molecule type" value="Genomic_DNA"/>
</dbReference>
<dbReference type="AlphaFoldDB" id="A0A1V9Z433"/>
<dbReference type="InterPro" id="IPR011009">
    <property type="entry name" value="Kinase-like_dom_sf"/>
</dbReference>
<evidence type="ECO:0000256" key="1">
    <source>
        <dbReference type="ARBA" id="ARBA00022527"/>
    </source>
</evidence>
<dbReference type="OrthoDB" id="248923at2759"/>
<dbReference type="PANTHER" id="PTHR24345">
    <property type="entry name" value="SERINE/THREONINE-PROTEIN KINASE PLK"/>
    <property type="match status" value="1"/>
</dbReference>
<sequence>MQLSWVRQLAASGRSQVHVCRADAMNAEVVLKCMDAAKVYARGDDDLFAEPRVHRRLMKRGGHPNVLRLLGECRRSDDTVELVLEHCALGSLFDVLSSMPHQQFPLDVARVYFHQIVAGVGYLHAEGYAHRDLSLENIFVDANHVCKVGDFGDAMGVDLVRTDRAGKLFYMAPEVYNGEYYIPGEADLWSLGIMLFTMLTGHPLFFKAHESDPNYAILVEDGLEALVDKLGMTIPPMEMDILEQLLEVDPEERMTMEELAASEYVSGLRPPLPISSYTSKGSPSKALRHQRGYRYHPYDARMNAAKHRRAEKFHALLFNIL</sequence>
<evidence type="ECO:0000256" key="3">
    <source>
        <dbReference type="ARBA" id="ARBA00022741"/>
    </source>
</evidence>
<proteinExistence type="predicted"/>
<evidence type="ECO:0000256" key="2">
    <source>
        <dbReference type="ARBA" id="ARBA00022679"/>
    </source>
</evidence>
<feature type="domain" description="Protein kinase" evidence="6">
    <location>
        <begin position="3"/>
        <end position="265"/>
    </location>
</feature>
<evidence type="ECO:0000313" key="7">
    <source>
        <dbReference type="EMBL" id="OQR92758.1"/>
    </source>
</evidence>
<evidence type="ECO:0000259" key="6">
    <source>
        <dbReference type="PROSITE" id="PS50011"/>
    </source>
</evidence>
<protein>
    <submittedName>
        <fullName evidence="7">Protein kinase</fullName>
    </submittedName>
</protein>
<dbReference type="PANTHER" id="PTHR24345:SF91">
    <property type="entry name" value="SERINE_THREONINE-PROTEIN KINASE PLK4"/>
    <property type="match status" value="1"/>
</dbReference>
<reference evidence="7 8" key="1">
    <citation type="journal article" date="2014" name="Genome Biol. Evol.">
        <title>The secreted proteins of Achlya hypogyna and Thraustotheca clavata identify the ancestral oomycete secretome and reveal gene acquisitions by horizontal gene transfer.</title>
        <authorList>
            <person name="Misner I."/>
            <person name="Blouin N."/>
            <person name="Leonard G."/>
            <person name="Richards T.A."/>
            <person name="Lane C.E."/>
        </authorList>
    </citation>
    <scope>NUCLEOTIDE SEQUENCE [LARGE SCALE GENOMIC DNA]</scope>
    <source>
        <strain evidence="7 8">ATCC 48635</strain>
    </source>
</reference>
<dbReference type="SUPFAM" id="SSF56112">
    <property type="entry name" value="Protein kinase-like (PK-like)"/>
    <property type="match status" value="1"/>
</dbReference>
<dbReference type="GO" id="GO:0005524">
    <property type="term" value="F:ATP binding"/>
    <property type="evidence" value="ECO:0007669"/>
    <property type="project" value="UniProtKB-KW"/>
</dbReference>
<keyword evidence="5" id="KW-0067">ATP-binding</keyword>
<accession>A0A1V9Z433</accession>
<keyword evidence="2" id="KW-0808">Transferase</keyword>
<organism evidence="7 8">
    <name type="scientific">Achlya hypogyna</name>
    <name type="common">Oomycete</name>
    <name type="synonym">Protoachlya hypogyna</name>
    <dbReference type="NCBI Taxonomy" id="1202772"/>
    <lineage>
        <taxon>Eukaryota</taxon>
        <taxon>Sar</taxon>
        <taxon>Stramenopiles</taxon>
        <taxon>Oomycota</taxon>
        <taxon>Saprolegniomycetes</taxon>
        <taxon>Saprolegniales</taxon>
        <taxon>Achlyaceae</taxon>
        <taxon>Achlya</taxon>
    </lineage>
</organism>
<dbReference type="Pfam" id="PF00069">
    <property type="entry name" value="Pkinase"/>
    <property type="match status" value="1"/>
</dbReference>
<name>A0A1V9Z433_ACHHY</name>
<gene>
    <name evidence="7" type="ORF">ACHHYP_03221</name>
</gene>
<keyword evidence="3" id="KW-0547">Nucleotide-binding</keyword>
<dbReference type="Gene3D" id="1.10.510.10">
    <property type="entry name" value="Transferase(Phosphotransferase) domain 1"/>
    <property type="match status" value="1"/>
</dbReference>
<evidence type="ECO:0000256" key="4">
    <source>
        <dbReference type="ARBA" id="ARBA00022777"/>
    </source>
</evidence>
<dbReference type="GO" id="GO:0005634">
    <property type="term" value="C:nucleus"/>
    <property type="evidence" value="ECO:0007669"/>
    <property type="project" value="TreeGrafter"/>
</dbReference>
<dbReference type="GO" id="GO:0004674">
    <property type="term" value="F:protein serine/threonine kinase activity"/>
    <property type="evidence" value="ECO:0007669"/>
    <property type="project" value="UniProtKB-KW"/>
</dbReference>